<evidence type="ECO:0000256" key="1">
    <source>
        <dbReference type="SAM" id="Phobius"/>
    </source>
</evidence>
<evidence type="ECO:0000313" key="2">
    <source>
        <dbReference type="EMBL" id="MBA4494556.1"/>
    </source>
</evidence>
<dbReference type="Proteomes" id="UP000535491">
    <property type="component" value="Unassembled WGS sequence"/>
</dbReference>
<evidence type="ECO:0000313" key="3">
    <source>
        <dbReference type="Proteomes" id="UP000535491"/>
    </source>
</evidence>
<feature type="transmembrane region" description="Helical" evidence="1">
    <location>
        <begin position="29"/>
        <end position="50"/>
    </location>
</feature>
<feature type="transmembrane region" description="Helical" evidence="1">
    <location>
        <begin position="57"/>
        <end position="78"/>
    </location>
</feature>
<organism evidence="2 3">
    <name type="scientific">Paenactinomyces guangxiensis</name>
    <dbReference type="NCBI Taxonomy" id="1490290"/>
    <lineage>
        <taxon>Bacteria</taxon>
        <taxon>Bacillati</taxon>
        <taxon>Bacillota</taxon>
        <taxon>Bacilli</taxon>
        <taxon>Bacillales</taxon>
        <taxon>Thermoactinomycetaceae</taxon>
        <taxon>Paenactinomyces</taxon>
    </lineage>
</organism>
<gene>
    <name evidence="2" type="ORF">H1191_09590</name>
</gene>
<accession>A0A7W1WR64</accession>
<sequence>MRHFIRFLSCLSVLLLVNMMVPGFSSNGLIYTCLAALVITVTSWFIETLLGRDISPFARGVIGMGTTALILLLAPPVIPAFQTRLLGIILSALLVGFIDIFVPVGARFTTK</sequence>
<dbReference type="InterPro" id="IPR007165">
    <property type="entry name" value="Phage_holin_4_2"/>
</dbReference>
<dbReference type="RefSeq" id="WP_181751798.1">
    <property type="nucleotide sequence ID" value="NZ_JACEIQ010000008.1"/>
</dbReference>
<dbReference type="AlphaFoldDB" id="A0A7W1WR64"/>
<keyword evidence="1" id="KW-0472">Membrane</keyword>
<reference evidence="2 3" key="1">
    <citation type="submission" date="2020-07" db="EMBL/GenBank/DDBJ databases">
        <authorList>
            <person name="Feng H."/>
        </authorList>
    </citation>
    <scope>NUCLEOTIDE SEQUENCE [LARGE SCALE GENOMIC DNA]</scope>
    <source>
        <strain evidence="3">s-10</strain>
    </source>
</reference>
<proteinExistence type="predicted"/>
<name>A0A7W1WR64_9BACL</name>
<keyword evidence="3" id="KW-1185">Reference proteome</keyword>
<feature type="transmembrane region" description="Helical" evidence="1">
    <location>
        <begin position="84"/>
        <end position="106"/>
    </location>
</feature>
<dbReference type="Pfam" id="PF04020">
    <property type="entry name" value="Phage_holin_4_2"/>
    <property type="match status" value="1"/>
</dbReference>
<comment type="caution">
    <text evidence="2">The sequence shown here is derived from an EMBL/GenBank/DDBJ whole genome shotgun (WGS) entry which is preliminary data.</text>
</comment>
<keyword evidence="1" id="KW-1133">Transmembrane helix</keyword>
<protein>
    <submittedName>
        <fullName evidence="2">Phage holin family protein</fullName>
    </submittedName>
</protein>
<keyword evidence="1" id="KW-0812">Transmembrane</keyword>
<dbReference type="EMBL" id="JACEIQ010000008">
    <property type="protein sequence ID" value="MBA4494556.1"/>
    <property type="molecule type" value="Genomic_DNA"/>
</dbReference>